<name>A0A9Q0H9Q7_9MAGN</name>
<reference evidence="8" key="1">
    <citation type="journal article" date="2023" name="Plant J.">
        <title>The genome of the king protea, Protea cynaroides.</title>
        <authorList>
            <person name="Chang J."/>
            <person name="Duong T.A."/>
            <person name="Schoeman C."/>
            <person name="Ma X."/>
            <person name="Roodt D."/>
            <person name="Barker N."/>
            <person name="Li Z."/>
            <person name="Van de Peer Y."/>
            <person name="Mizrachi E."/>
        </authorList>
    </citation>
    <scope>NUCLEOTIDE SEQUENCE</scope>
    <source>
        <tissue evidence="8">Young leaves</tissue>
    </source>
</reference>
<evidence type="ECO:0000256" key="3">
    <source>
        <dbReference type="ARBA" id="ARBA00023180"/>
    </source>
</evidence>
<evidence type="ECO:0000259" key="7">
    <source>
        <dbReference type="Pfam" id="PF14380"/>
    </source>
</evidence>
<keyword evidence="4" id="KW-0472">Membrane</keyword>
<feature type="chain" id="PRO_5040469810" description="Wall-associated receptor kinase galacturonan-binding domain-containing protein" evidence="5">
    <location>
        <begin position="34"/>
        <end position="316"/>
    </location>
</feature>
<gene>
    <name evidence="8" type="ORF">NE237_021151</name>
</gene>
<dbReference type="Pfam" id="PF13947">
    <property type="entry name" value="GUB_WAK_bind"/>
    <property type="match status" value="1"/>
</dbReference>
<keyword evidence="4" id="KW-0812">Transmembrane</keyword>
<keyword evidence="3" id="KW-0325">Glycoprotein</keyword>
<dbReference type="GO" id="GO:0016020">
    <property type="term" value="C:membrane"/>
    <property type="evidence" value="ECO:0007669"/>
    <property type="project" value="UniProtKB-SubCell"/>
</dbReference>
<feature type="signal peptide" evidence="5">
    <location>
        <begin position="1"/>
        <end position="33"/>
    </location>
</feature>
<evidence type="ECO:0008006" key="10">
    <source>
        <dbReference type="Google" id="ProtNLM"/>
    </source>
</evidence>
<comment type="caution">
    <text evidence="8">The sequence shown here is derived from an EMBL/GenBank/DDBJ whole genome shotgun (WGS) entry which is preliminary data.</text>
</comment>
<dbReference type="PANTHER" id="PTHR33355">
    <property type="entry name" value="WALL-ASSOCIATED RECEPTOR KINASE CARBOXY-TERMINAL PROTEIN-RELATED"/>
    <property type="match status" value="1"/>
</dbReference>
<dbReference type="InterPro" id="IPR025287">
    <property type="entry name" value="WAK_GUB"/>
</dbReference>
<keyword evidence="9" id="KW-1185">Reference proteome</keyword>
<feature type="domain" description="Wall-associated receptor kinase C-terminal" evidence="7">
    <location>
        <begin position="217"/>
        <end position="270"/>
    </location>
</feature>
<evidence type="ECO:0000256" key="4">
    <source>
        <dbReference type="SAM" id="Phobius"/>
    </source>
</evidence>
<evidence type="ECO:0000256" key="1">
    <source>
        <dbReference type="ARBA" id="ARBA00004167"/>
    </source>
</evidence>
<comment type="subcellular location">
    <subcellularLocation>
        <location evidence="1">Membrane</location>
        <topology evidence="1">Single-pass membrane protein</topology>
    </subcellularLocation>
</comment>
<organism evidence="8 9">
    <name type="scientific">Protea cynaroides</name>
    <dbReference type="NCBI Taxonomy" id="273540"/>
    <lineage>
        <taxon>Eukaryota</taxon>
        <taxon>Viridiplantae</taxon>
        <taxon>Streptophyta</taxon>
        <taxon>Embryophyta</taxon>
        <taxon>Tracheophyta</taxon>
        <taxon>Spermatophyta</taxon>
        <taxon>Magnoliopsida</taxon>
        <taxon>Proteales</taxon>
        <taxon>Proteaceae</taxon>
        <taxon>Protea</taxon>
    </lineage>
</organism>
<proteinExistence type="predicted"/>
<protein>
    <recommendedName>
        <fullName evidence="10">Wall-associated receptor kinase galacturonan-binding domain-containing protein</fullName>
    </recommendedName>
</protein>
<keyword evidence="2 5" id="KW-0732">Signal</keyword>
<evidence type="ECO:0000256" key="2">
    <source>
        <dbReference type="ARBA" id="ARBA00022729"/>
    </source>
</evidence>
<evidence type="ECO:0000313" key="8">
    <source>
        <dbReference type="EMBL" id="KAJ4961241.1"/>
    </source>
</evidence>
<dbReference type="GO" id="GO:0030247">
    <property type="term" value="F:polysaccharide binding"/>
    <property type="evidence" value="ECO:0007669"/>
    <property type="project" value="InterPro"/>
</dbReference>
<dbReference type="EMBL" id="JAMYWD010000009">
    <property type="protein sequence ID" value="KAJ4961241.1"/>
    <property type="molecule type" value="Genomic_DNA"/>
</dbReference>
<evidence type="ECO:0000313" key="9">
    <source>
        <dbReference type="Proteomes" id="UP001141806"/>
    </source>
</evidence>
<dbReference type="Proteomes" id="UP001141806">
    <property type="component" value="Unassembled WGS sequence"/>
</dbReference>
<dbReference type="Pfam" id="PF14380">
    <property type="entry name" value="WAK_assoc"/>
    <property type="match status" value="1"/>
</dbReference>
<dbReference type="AlphaFoldDB" id="A0A9Q0H9Q7"/>
<dbReference type="OrthoDB" id="1933476at2759"/>
<dbReference type="PANTHER" id="PTHR33355:SF10">
    <property type="entry name" value="EGF-LIKE DOMAIN-CONTAINING PROTEIN"/>
    <property type="match status" value="1"/>
</dbReference>
<sequence length="316" mass="34707">MKLKQPPLLPPSSIKFHGFIIITLLFLPSLVSAETCKKTCGDQILRYPFGSGHGCGDPRFQKYVTCDPDQNQLTLVTHTGCYTINTIDYDNQVLYISDPTMSTCSSTQPSKGFGLDWDAPFTFHDDNVFALLDCSITSSPLYRSDGADGANSTAYPLCDNNQGAPVCSLLYSCPDISSLSLPISTCCVYTPMDLGPSFEMDLQKLQCTSYTAIYSFSGQESNPESWMYGVALKYRFNVNNDYPRDCSDCERSNGVCGYKGAYNSFICSCFGGVITTTDCYFLATLSDSVRLLPSLMGTWVISSLAWFIVWASLGTV</sequence>
<evidence type="ECO:0000259" key="6">
    <source>
        <dbReference type="Pfam" id="PF13947"/>
    </source>
</evidence>
<feature type="transmembrane region" description="Helical" evidence="4">
    <location>
        <begin position="295"/>
        <end position="313"/>
    </location>
</feature>
<evidence type="ECO:0000256" key="5">
    <source>
        <dbReference type="SAM" id="SignalP"/>
    </source>
</evidence>
<keyword evidence="4" id="KW-1133">Transmembrane helix</keyword>
<dbReference type="InterPro" id="IPR032872">
    <property type="entry name" value="WAK_assoc_C"/>
</dbReference>
<feature type="domain" description="Wall-associated receptor kinase galacturonan-binding" evidence="6">
    <location>
        <begin position="36"/>
        <end position="98"/>
    </location>
</feature>
<accession>A0A9Q0H9Q7</accession>